<dbReference type="Proteomes" id="UP001188597">
    <property type="component" value="Unassembled WGS sequence"/>
</dbReference>
<organism evidence="7 8">
    <name type="scientific">Escallonia herrerae</name>
    <dbReference type="NCBI Taxonomy" id="1293975"/>
    <lineage>
        <taxon>Eukaryota</taxon>
        <taxon>Viridiplantae</taxon>
        <taxon>Streptophyta</taxon>
        <taxon>Embryophyta</taxon>
        <taxon>Tracheophyta</taxon>
        <taxon>Spermatophyta</taxon>
        <taxon>Magnoliopsida</taxon>
        <taxon>eudicotyledons</taxon>
        <taxon>Gunneridae</taxon>
        <taxon>Pentapetalae</taxon>
        <taxon>asterids</taxon>
        <taxon>campanulids</taxon>
        <taxon>Escalloniales</taxon>
        <taxon>Escalloniaceae</taxon>
        <taxon>Escallonia</taxon>
    </lineage>
</organism>
<dbReference type="Pfam" id="PF03492">
    <property type="entry name" value="Methyltransf_7"/>
    <property type="match status" value="1"/>
</dbReference>
<protein>
    <recommendedName>
        <fullName evidence="9">S-adenosylmethionine-dependent methyltransferase</fullName>
    </recommendedName>
</protein>
<dbReference type="EMBL" id="JAVXUP010002368">
    <property type="protein sequence ID" value="KAK3003735.1"/>
    <property type="molecule type" value="Genomic_DNA"/>
</dbReference>
<sequence length="356" mass="40149">MEEAIAMNGGDGPNSYTQNSKFQEQGSDRAKALLSNSIQEFLDIQESLQVFSVADLGCSVGPNTFSCVQTITKAVQLKYKAHSLKLEVPEFHVFFNDNVTNDFNTLFKALPVHRHYMAAGVPGSFYGRLFPKASMNFIHSSYSLHWLTKVPEEVVKEESPAWNKGRITYVLSSCEVVKAFTSQFLSDMEAFFSARSLEMERCGLMALLIPCRPEGTLPSDSIFCQFFECLSGALKDLVKEGLVTEALVDSFNLPIYIPDASELKKAITSNKHLELLKMEEVYFPPMLTSPEDVLACSRHVRAAMEGILCNHFGSQIMDQLFEKYSEKLEEFSKMPHFIRVKNLENLFVLVKRNDLV</sequence>
<evidence type="ECO:0008006" key="9">
    <source>
        <dbReference type="Google" id="ProtNLM"/>
    </source>
</evidence>
<comment type="caution">
    <text evidence="7">The sequence shown here is derived from an EMBL/GenBank/DDBJ whole genome shotgun (WGS) entry which is preliminary data.</text>
</comment>
<reference evidence="7" key="1">
    <citation type="submission" date="2022-12" db="EMBL/GenBank/DDBJ databases">
        <title>Draft genome assemblies for two species of Escallonia (Escalloniales).</title>
        <authorList>
            <person name="Chanderbali A."/>
            <person name="Dervinis C."/>
            <person name="Anghel I."/>
            <person name="Soltis D."/>
            <person name="Soltis P."/>
            <person name="Zapata F."/>
        </authorList>
    </citation>
    <scope>NUCLEOTIDE SEQUENCE</scope>
    <source>
        <strain evidence="7">UCBG64.0493</strain>
        <tissue evidence="7">Leaf</tissue>
    </source>
</reference>
<evidence type="ECO:0000256" key="6">
    <source>
        <dbReference type="SAM" id="MobiDB-lite"/>
    </source>
</evidence>
<dbReference type="SUPFAM" id="SSF53335">
    <property type="entry name" value="S-adenosyl-L-methionine-dependent methyltransferases"/>
    <property type="match status" value="1"/>
</dbReference>
<dbReference type="GO" id="GO:0046872">
    <property type="term" value="F:metal ion binding"/>
    <property type="evidence" value="ECO:0007669"/>
    <property type="project" value="UniProtKB-KW"/>
</dbReference>
<dbReference type="InterPro" id="IPR042086">
    <property type="entry name" value="MeTrfase_capping"/>
</dbReference>
<comment type="similarity">
    <text evidence="1">Belongs to the methyltransferase superfamily. Type-7 methyltransferase family.</text>
</comment>
<evidence type="ECO:0000256" key="1">
    <source>
        <dbReference type="ARBA" id="ARBA00007967"/>
    </source>
</evidence>
<dbReference type="InterPro" id="IPR029063">
    <property type="entry name" value="SAM-dependent_MTases_sf"/>
</dbReference>
<feature type="region of interest" description="Disordered" evidence="6">
    <location>
        <begin position="1"/>
        <end position="22"/>
    </location>
</feature>
<dbReference type="PANTHER" id="PTHR31009">
    <property type="entry name" value="S-ADENOSYL-L-METHIONINE:CARBOXYL METHYLTRANSFERASE FAMILY PROTEIN"/>
    <property type="match status" value="1"/>
</dbReference>
<evidence type="ECO:0000256" key="2">
    <source>
        <dbReference type="ARBA" id="ARBA00022603"/>
    </source>
</evidence>
<dbReference type="GO" id="GO:0008168">
    <property type="term" value="F:methyltransferase activity"/>
    <property type="evidence" value="ECO:0007669"/>
    <property type="project" value="UniProtKB-KW"/>
</dbReference>
<dbReference type="AlphaFoldDB" id="A0AA89AIR9"/>
<evidence type="ECO:0000256" key="3">
    <source>
        <dbReference type="ARBA" id="ARBA00022679"/>
    </source>
</evidence>
<keyword evidence="5" id="KW-0460">Magnesium</keyword>
<dbReference type="GO" id="GO:0032259">
    <property type="term" value="P:methylation"/>
    <property type="evidence" value="ECO:0007669"/>
    <property type="project" value="UniProtKB-KW"/>
</dbReference>
<gene>
    <name evidence="7" type="ORF">RJ639_018148</name>
</gene>
<evidence type="ECO:0000313" key="8">
    <source>
        <dbReference type="Proteomes" id="UP001188597"/>
    </source>
</evidence>
<name>A0AA89AIR9_9ASTE</name>
<proteinExistence type="inferred from homology"/>
<evidence type="ECO:0000313" key="7">
    <source>
        <dbReference type="EMBL" id="KAK3003735.1"/>
    </source>
</evidence>
<keyword evidence="8" id="KW-1185">Reference proteome</keyword>
<keyword evidence="4" id="KW-0479">Metal-binding</keyword>
<dbReference type="Gene3D" id="3.40.50.150">
    <property type="entry name" value="Vaccinia Virus protein VP39"/>
    <property type="match status" value="1"/>
</dbReference>
<evidence type="ECO:0000256" key="5">
    <source>
        <dbReference type="ARBA" id="ARBA00022842"/>
    </source>
</evidence>
<accession>A0AA89AIR9</accession>
<evidence type="ECO:0000256" key="4">
    <source>
        <dbReference type="ARBA" id="ARBA00022723"/>
    </source>
</evidence>
<keyword evidence="3" id="KW-0808">Transferase</keyword>
<dbReference type="Gene3D" id="1.10.1200.270">
    <property type="entry name" value="Methyltransferase, alpha-helical capping domain"/>
    <property type="match status" value="1"/>
</dbReference>
<keyword evidence="2" id="KW-0489">Methyltransferase</keyword>
<dbReference type="InterPro" id="IPR005299">
    <property type="entry name" value="MeTrfase_7"/>
</dbReference>